<name>A0A1G2L1F1_9BACT</name>
<dbReference type="EMBL" id="MHQO01000050">
    <property type="protein sequence ID" value="OHA05508.1"/>
    <property type="molecule type" value="Genomic_DNA"/>
</dbReference>
<comment type="caution">
    <text evidence="3">The sequence shown here is derived from an EMBL/GenBank/DDBJ whole genome shotgun (WGS) entry which is preliminary data.</text>
</comment>
<organism evidence="3 4">
    <name type="scientific">Candidatus Sungbacteria bacterium RIFCSPLOWO2_01_FULL_47_10</name>
    <dbReference type="NCBI Taxonomy" id="1802276"/>
    <lineage>
        <taxon>Bacteria</taxon>
        <taxon>Candidatus Sungiibacteriota</taxon>
    </lineage>
</organism>
<reference evidence="3 4" key="1">
    <citation type="journal article" date="2016" name="Nat. Commun.">
        <title>Thousands of microbial genomes shed light on interconnected biogeochemical processes in an aquifer system.</title>
        <authorList>
            <person name="Anantharaman K."/>
            <person name="Brown C.T."/>
            <person name="Hug L.A."/>
            <person name="Sharon I."/>
            <person name="Castelle C.J."/>
            <person name="Probst A.J."/>
            <person name="Thomas B.C."/>
            <person name="Singh A."/>
            <person name="Wilkins M.J."/>
            <person name="Karaoz U."/>
            <person name="Brodie E.L."/>
            <person name="Williams K.H."/>
            <person name="Hubbard S.S."/>
            <person name="Banfield J.F."/>
        </authorList>
    </citation>
    <scope>NUCLEOTIDE SEQUENCE [LARGE SCALE GENOMIC DNA]</scope>
</reference>
<dbReference type="AlphaFoldDB" id="A0A1G2L1F1"/>
<evidence type="ECO:0000313" key="3">
    <source>
        <dbReference type="EMBL" id="OHA05508.1"/>
    </source>
</evidence>
<protein>
    <submittedName>
        <fullName evidence="3">Uncharacterized protein</fullName>
    </submittedName>
</protein>
<evidence type="ECO:0000256" key="1">
    <source>
        <dbReference type="SAM" id="MobiDB-lite"/>
    </source>
</evidence>
<feature type="transmembrane region" description="Helical" evidence="2">
    <location>
        <begin position="164"/>
        <end position="185"/>
    </location>
</feature>
<keyword evidence="2" id="KW-0472">Membrane</keyword>
<keyword evidence="2" id="KW-0812">Transmembrane</keyword>
<evidence type="ECO:0000313" key="4">
    <source>
        <dbReference type="Proteomes" id="UP000177982"/>
    </source>
</evidence>
<dbReference type="Proteomes" id="UP000177982">
    <property type="component" value="Unassembled WGS sequence"/>
</dbReference>
<accession>A0A1G2L1F1</accession>
<feature type="region of interest" description="Disordered" evidence="1">
    <location>
        <begin position="63"/>
        <end position="83"/>
    </location>
</feature>
<evidence type="ECO:0000256" key="2">
    <source>
        <dbReference type="SAM" id="Phobius"/>
    </source>
</evidence>
<feature type="compositionally biased region" description="Basic residues" evidence="1">
    <location>
        <begin position="72"/>
        <end position="83"/>
    </location>
</feature>
<gene>
    <name evidence="3" type="ORF">A2934_05370</name>
</gene>
<proteinExistence type="predicted"/>
<sequence>MEATDMDTFGGFGSYRDHAFMDSPRHSSECAHEEHNGTAVAQESASLIRANFLDSMKQLQAKMTAENEDAKKRNRERKKARARERRDTLLMNTYLQELFPTAFGVLKESAPDPILEKKQFDSIVRLAKKHYLQNIYGGSLILLVSAGVFFETAFGFFFPGVLGWASFVLMTLSLGAFAGSVALIVQDWIILYCGHISEPETKKHTPAT</sequence>
<feature type="transmembrane region" description="Helical" evidence="2">
    <location>
        <begin position="135"/>
        <end position="158"/>
    </location>
</feature>
<keyword evidence="2" id="KW-1133">Transmembrane helix</keyword>